<proteinExistence type="inferred from homology"/>
<feature type="domain" description="DNA replication/recombination mediator RecO N-terminal" evidence="5">
    <location>
        <begin position="1"/>
        <end position="75"/>
    </location>
</feature>
<dbReference type="InterPro" id="IPR012340">
    <property type="entry name" value="NA-bd_OB-fold"/>
</dbReference>
<evidence type="ECO:0000313" key="6">
    <source>
        <dbReference type="EMBL" id="MQP12118.1"/>
    </source>
</evidence>
<dbReference type="InterPro" id="IPR003717">
    <property type="entry name" value="RecO"/>
</dbReference>
<name>A0A6A7WCQ2_9BACT</name>
<protein>
    <recommendedName>
        <fullName evidence="4">DNA repair protein RecO</fullName>
    </recommendedName>
    <alternativeName>
        <fullName evidence="4">Recombination protein O</fullName>
    </alternativeName>
</protein>
<dbReference type="Pfam" id="PF02565">
    <property type="entry name" value="RecO_C"/>
    <property type="match status" value="1"/>
</dbReference>
<comment type="caution">
    <text evidence="6">The sequence shown here is derived from an EMBL/GenBank/DDBJ whole genome shotgun (WGS) entry which is preliminary data.</text>
</comment>
<reference evidence="6 7" key="1">
    <citation type="submission" date="2019-09" db="EMBL/GenBank/DDBJ databases">
        <title>Distinct polysaccharide growth profiles of human intestinal Prevotella copri isolates.</title>
        <authorList>
            <person name="Fehlner-Peach H."/>
            <person name="Magnabosco C."/>
            <person name="Raghavan V."/>
            <person name="Scher J.U."/>
            <person name="Tett A."/>
            <person name="Cox L.M."/>
            <person name="Gottsegen C."/>
            <person name="Watters A."/>
            <person name="Wiltshire- Gordon J.D."/>
            <person name="Segata N."/>
            <person name="Bonneau R."/>
            <person name="Littman D.R."/>
        </authorList>
    </citation>
    <scope>NUCLEOTIDE SEQUENCE [LARGE SCALE GENOMIC DNA]</scope>
    <source>
        <strain evidence="7">iAQ1173</strain>
    </source>
</reference>
<keyword evidence="7" id="KW-1185">Reference proteome</keyword>
<evidence type="ECO:0000256" key="1">
    <source>
        <dbReference type="ARBA" id="ARBA00022763"/>
    </source>
</evidence>
<dbReference type="EMBL" id="VZAD01000069">
    <property type="protein sequence ID" value="MQP12118.1"/>
    <property type="molecule type" value="Genomic_DNA"/>
</dbReference>
<keyword evidence="3 4" id="KW-0234">DNA repair</keyword>
<dbReference type="PANTHER" id="PTHR33991">
    <property type="entry name" value="DNA REPAIR PROTEIN RECO"/>
    <property type="match status" value="1"/>
</dbReference>
<dbReference type="OrthoDB" id="9789152at2"/>
<dbReference type="InterPro" id="IPR022572">
    <property type="entry name" value="DNA_rep/recomb_RecO_N"/>
</dbReference>
<dbReference type="RefSeq" id="WP_158463776.1">
    <property type="nucleotide sequence ID" value="NZ_VZAD01000069.1"/>
</dbReference>
<dbReference type="SUPFAM" id="SSF57863">
    <property type="entry name" value="ArfGap/RecO-like zinc finger"/>
    <property type="match status" value="1"/>
</dbReference>
<dbReference type="GO" id="GO:0006302">
    <property type="term" value="P:double-strand break repair"/>
    <property type="evidence" value="ECO:0007669"/>
    <property type="project" value="TreeGrafter"/>
</dbReference>
<dbReference type="GO" id="GO:0043590">
    <property type="term" value="C:bacterial nucleoid"/>
    <property type="evidence" value="ECO:0007669"/>
    <property type="project" value="TreeGrafter"/>
</dbReference>
<dbReference type="Pfam" id="PF11967">
    <property type="entry name" value="RecO_N"/>
    <property type="match status" value="1"/>
</dbReference>
<evidence type="ECO:0000313" key="7">
    <source>
        <dbReference type="Proteomes" id="UP000384372"/>
    </source>
</evidence>
<comment type="function">
    <text evidence="4">Involved in DNA repair and RecF pathway recombination.</text>
</comment>
<keyword evidence="2 4" id="KW-0233">DNA recombination</keyword>
<evidence type="ECO:0000259" key="5">
    <source>
        <dbReference type="Pfam" id="PF11967"/>
    </source>
</evidence>
<sequence length="241" mass="28018">MVIKTKAVVLHVVKFGDNQLVVDFLTEALGRLSFMIRLPKSAKAKVKRQYFQPLSVLSLEFDYRPKASLQRLKDVFIAVPFTDIPVSPYKMSMAMFLSEFLYYTTRHEQENVSLFSFVVSSLQWLDLAREGFANFHIVFMIRLTLFLGIAPNVEDASQGGCFDLSEGMFVAPASVHSMFLSKDDSLRMRDLMRLRFQTMHLYTMSRQERNRCVEVIISYYRLHMPDFPELKTLPILKELFV</sequence>
<keyword evidence="1 4" id="KW-0227">DNA damage</keyword>
<dbReference type="SUPFAM" id="SSF50249">
    <property type="entry name" value="Nucleic acid-binding proteins"/>
    <property type="match status" value="1"/>
</dbReference>
<evidence type="ECO:0000256" key="2">
    <source>
        <dbReference type="ARBA" id="ARBA00023172"/>
    </source>
</evidence>
<evidence type="ECO:0000256" key="3">
    <source>
        <dbReference type="ARBA" id="ARBA00023204"/>
    </source>
</evidence>
<dbReference type="Gene3D" id="2.40.50.140">
    <property type="entry name" value="Nucleic acid-binding proteins"/>
    <property type="match status" value="1"/>
</dbReference>
<dbReference type="InterPro" id="IPR037278">
    <property type="entry name" value="ARFGAP/RecO"/>
</dbReference>
<dbReference type="Proteomes" id="UP000384372">
    <property type="component" value="Unassembled WGS sequence"/>
</dbReference>
<dbReference type="HAMAP" id="MF_00201">
    <property type="entry name" value="RecO"/>
    <property type="match status" value="1"/>
</dbReference>
<evidence type="ECO:0000256" key="4">
    <source>
        <dbReference type="HAMAP-Rule" id="MF_00201"/>
    </source>
</evidence>
<accession>A0A6A7WCQ2</accession>
<dbReference type="NCBIfam" id="TIGR00613">
    <property type="entry name" value="reco"/>
    <property type="match status" value="1"/>
</dbReference>
<organism evidence="6 7">
    <name type="scientific">Segatella copri</name>
    <dbReference type="NCBI Taxonomy" id="165179"/>
    <lineage>
        <taxon>Bacteria</taxon>
        <taxon>Pseudomonadati</taxon>
        <taxon>Bacteroidota</taxon>
        <taxon>Bacteroidia</taxon>
        <taxon>Bacteroidales</taxon>
        <taxon>Prevotellaceae</taxon>
        <taxon>Segatella</taxon>
    </lineage>
</organism>
<dbReference type="AlphaFoldDB" id="A0A6A7WCQ2"/>
<dbReference type="PANTHER" id="PTHR33991:SF1">
    <property type="entry name" value="DNA REPAIR PROTEIN RECO"/>
    <property type="match status" value="1"/>
</dbReference>
<comment type="similarity">
    <text evidence="4">Belongs to the RecO family.</text>
</comment>
<dbReference type="GO" id="GO:0006310">
    <property type="term" value="P:DNA recombination"/>
    <property type="evidence" value="ECO:0007669"/>
    <property type="project" value="UniProtKB-UniRule"/>
</dbReference>
<gene>
    <name evidence="4 6" type="primary">recO</name>
    <name evidence="6" type="ORF">F7D20_09165</name>
</gene>